<protein>
    <recommendedName>
        <fullName evidence="6">PIN domain-containing protein</fullName>
    </recommendedName>
</protein>
<keyword evidence="2" id="KW-0540">Nuclease</keyword>
<evidence type="ECO:0000256" key="4">
    <source>
        <dbReference type="ARBA" id="ARBA00022801"/>
    </source>
</evidence>
<dbReference type="InterPro" id="IPR029060">
    <property type="entry name" value="PIN-like_dom_sf"/>
</dbReference>
<evidence type="ECO:0000313" key="7">
    <source>
        <dbReference type="EMBL" id="KKN41878.1"/>
    </source>
</evidence>
<dbReference type="GO" id="GO:0004540">
    <property type="term" value="F:RNA nuclease activity"/>
    <property type="evidence" value="ECO:0007669"/>
    <property type="project" value="TreeGrafter"/>
</dbReference>
<accession>A0A0F9TKG5</accession>
<dbReference type="Pfam" id="PF01850">
    <property type="entry name" value="PIN"/>
    <property type="match status" value="1"/>
</dbReference>
<evidence type="ECO:0000256" key="5">
    <source>
        <dbReference type="ARBA" id="ARBA00022842"/>
    </source>
</evidence>
<dbReference type="InterPro" id="IPR002716">
    <property type="entry name" value="PIN_dom"/>
</dbReference>
<dbReference type="GO" id="GO:0046872">
    <property type="term" value="F:metal ion binding"/>
    <property type="evidence" value="ECO:0007669"/>
    <property type="project" value="UniProtKB-KW"/>
</dbReference>
<dbReference type="SUPFAM" id="SSF88723">
    <property type="entry name" value="PIN domain-like"/>
    <property type="match status" value="1"/>
</dbReference>
<evidence type="ECO:0000256" key="3">
    <source>
        <dbReference type="ARBA" id="ARBA00022723"/>
    </source>
</evidence>
<evidence type="ECO:0000256" key="1">
    <source>
        <dbReference type="ARBA" id="ARBA00022649"/>
    </source>
</evidence>
<reference evidence="7" key="1">
    <citation type="journal article" date="2015" name="Nature">
        <title>Complex archaea that bridge the gap between prokaryotes and eukaryotes.</title>
        <authorList>
            <person name="Spang A."/>
            <person name="Saw J.H."/>
            <person name="Jorgensen S.L."/>
            <person name="Zaremba-Niedzwiedzka K."/>
            <person name="Martijn J."/>
            <person name="Lind A.E."/>
            <person name="van Eijk R."/>
            <person name="Schleper C."/>
            <person name="Guy L."/>
            <person name="Ettema T.J."/>
        </authorList>
    </citation>
    <scope>NUCLEOTIDE SEQUENCE</scope>
</reference>
<dbReference type="GO" id="GO:0016787">
    <property type="term" value="F:hydrolase activity"/>
    <property type="evidence" value="ECO:0007669"/>
    <property type="project" value="UniProtKB-KW"/>
</dbReference>
<gene>
    <name evidence="7" type="ORF">LCGC14_0719010</name>
</gene>
<dbReference type="Gene3D" id="3.40.50.1010">
    <property type="entry name" value="5'-nuclease"/>
    <property type="match status" value="1"/>
</dbReference>
<proteinExistence type="predicted"/>
<dbReference type="EMBL" id="LAZR01001619">
    <property type="protein sequence ID" value="KKN41878.1"/>
    <property type="molecule type" value="Genomic_DNA"/>
</dbReference>
<keyword evidence="1" id="KW-1277">Toxin-antitoxin system</keyword>
<feature type="domain" description="PIN" evidence="6">
    <location>
        <begin position="3"/>
        <end position="133"/>
    </location>
</feature>
<keyword evidence="5" id="KW-0460">Magnesium</keyword>
<organism evidence="7">
    <name type="scientific">marine sediment metagenome</name>
    <dbReference type="NCBI Taxonomy" id="412755"/>
    <lineage>
        <taxon>unclassified sequences</taxon>
        <taxon>metagenomes</taxon>
        <taxon>ecological metagenomes</taxon>
    </lineage>
</organism>
<dbReference type="PANTHER" id="PTHR42740:SF1">
    <property type="entry name" value="RIBONUCLEASE VAPC3"/>
    <property type="match status" value="1"/>
</dbReference>
<dbReference type="AlphaFoldDB" id="A0A0F9TKG5"/>
<keyword evidence="3" id="KW-0479">Metal-binding</keyword>
<evidence type="ECO:0000259" key="6">
    <source>
        <dbReference type="Pfam" id="PF01850"/>
    </source>
</evidence>
<comment type="caution">
    <text evidence="7">The sequence shown here is derived from an EMBL/GenBank/DDBJ whole genome shotgun (WGS) entry which is preliminary data.</text>
</comment>
<dbReference type="PANTHER" id="PTHR42740">
    <property type="entry name" value="RIBONUCLEASE VAPC3"/>
    <property type="match status" value="1"/>
</dbReference>
<keyword evidence="4" id="KW-0378">Hydrolase</keyword>
<sequence length="143" mass="16025">MAVLIDSNIIIGFLKEDKLIVEKIQDFIKNKVPIFTSTISIYEIYTGIVANLYLKDGRPSKVPELLATYDKFLLKCGILNFTRESAEKAGDIYAQSQGKGITINEKDCQIAGIALAHGIIEVFTKDEQDFARIFDIIGLKYMV</sequence>
<dbReference type="InterPro" id="IPR051749">
    <property type="entry name" value="PINc/VapC_TA_RNase"/>
</dbReference>
<evidence type="ECO:0000256" key="2">
    <source>
        <dbReference type="ARBA" id="ARBA00022722"/>
    </source>
</evidence>
<name>A0A0F9TKG5_9ZZZZ</name>